<dbReference type="InterPro" id="IPR022310">
    <property type="entry name" value="NAD/GMP_synthase"/>
</dbReference>
<dbReference type="PANTHER" id="PTHR23090:SF9">
    <property type="entry name" value="GLUTAMINE-DEPENDENT NAD(+) SYNTHETASE"/>
    <property type="match status" value="1"/>
</dbReference>
<sequence length="586" mass="64943">MAKGLSGEDRIIRVALCQRNLFVGDIPGNVAKIRQSLAGVKDAGADLVLFPELTITGYPPEDLLLKPYFAEKAAAALYELANEVEDVVAVVGFPQLLDDLFNTAAVIAGGEVAAVYRKRYLPNYGPFDEQRYFARGDDALVLDMDGVKVGVTICEDLWYPGGPAEWAVLDGDADVLVNLSASPYHRGKGPEREEMLATRCEDYSCYLAFCNMVGGQDELLFDGHSVVIDPRGVVLGRCRQFEEDTLVMDLDLRGVSRRRLHDPRWRQRHGSKRDQVRVVPVRRARRKKPKFEMSPPVQVVRDEAEVYAALVLGTADYFRKNAFDHAVLGVSGGIDSALALAVAVDALGSEAVTAVSMPSRYTAQHNREDAAECARRVGVDFKELPIDGVFGCYLDALEEPFAGTDPNVAEENIQARIRGNVLMALSNKFGWLVLATGNKSEYSVGYATLYGDMAGGFAILKDVSKTWVYRLARWRNRTEEVVPPRVLEKPPTAELRAGQLDSDTLPPYEVLDPILEAYVEEDRSPEEIEKMGFDRELVYRVAEMVDRAEYKRRQAPPGIRISPRAFGRDRRLPITNGYRSGVGSGD</sequence>
<dbReference type="Gene3D" id="3.60.110.10">
    <property type="entry name" value="Carbon-nitrogen hydrolase"/>
    <property type="match status" value="1"/>
</dbReference>
<comment type="catalytic activity">
    <reaction evidence="7 8">
        <text>deamido-NAD(+) + L-glutamine + ATP + H2O = L-glutamate + AMP + diphosphate + NAD(+) + H(+)</text>
        <dbReference type="Rhea" id="RHEA:24384"/>
        <dbReference type="ChEBI" id="CHEBI:15377"/>
        <dbReference type="ChEBI" id="CHEBI:15378"/>
        <dbReference type="ChEBI" id="CHEBI:29985"/>
        <dbReference type="ChEBI" id="CHEBI:30616"/>
        <dbReference type="ChEBI" id="CHEBI:33019"/>
        <dbReference type="ChEBI" id="CHEBI:57540"/>
        <dbReference type="ChEBI" id="CHEBI:58359"/>
        <dbReference type="ChEBI" id="CHEBI:58437"/>
        <dbReference type="ChEBI" id="CHEBI:456215"/>
        <dbReference type="EC" id="6.3.5.1"/>
    </reaction>
</comment>
<dbReference type="PIRSF" id="PIRSF006630">
    <property type="entry name" value="NADS_GAT"/>
    <property type="match status" value="1"/>
</dbReference>
<dbReference type="NCBIfam" id="TIGR00552">
    <property type="entry name" value="nadE"/>
    <property type="match status" value="1"/>
</dbReference>
<name>A0AAE4Z9L7_9BACT</name>
<dbReference type="GO" id="GO:0004359">
    <property type="term" value="F:glutaminase activity"/>
    <property type="evidence" value="ECO:0007669"/>
    <property type="project" value="InterPro"/>
</dbReference>
<evidence type="ECO:0000256" key="5">
    <source>
        <dbReference type="ARBA" id="ARBA00022840"/>
    </source>
</evidence>
<dbReference type="Proteomes" id="UP000702544">
    <property type="component" value="Unassembled WGS sequence"/>
</dbReference>
<dbReference type="HAMAP" id="MF_02090">
    <property type="entry name" value="NadE_glutamine_dep"/>
    <property type="match status" value="1"/>
</dbReference>
<gene>
    <name evidence="7" type="primary">nadE</name>
    <name evidence="12" type="ORF">GWO12_14545</name>
</gene>
<evidence type="ECO:0000256" key="8">
    <source>
        <dbReference type="PIRNR" id="PIRNR006630"/>
    </source>
</evidence>
<keyword evidence="4 7" id="KW-0547">Nucleotide-binding</keyword>
<dbReference type="InterPro" id="IPR000132">
    <property type="entry name" value="Nitrilase/CN_hydratase_CS"/>
</dbReference>
<dbReference type="PROSITE" id="PS50263">
    <property type="entry name" value="CN_HYDROLASE"/>
    <property type="match status" value="1"/>
</dbReference>
<feature type="active site" description="Proton acceptor" evidence="9">
    <location>
        <position position="52"/>
    </location>
</feature>
<protein>
    <recommendedName>
        <fullName evidence="7 8">Glutamine-dependent NAD(+) synthetase</fullName>
        <ecNumber evidence="7 8">6.3.5.1</ecNumber>
    </recommendedName>
    <alternativeName>
        <fullName evidence="7 8">NAD(+) synthase [glutamine-hydrolyzing]</fullName>
    </alternativeName>
</protein>
<dbReference type="AlphaFoldDB" id="A0AAE4Z9L7"/>
<dbReference type="NCBIfam" id="NF010588">
    <property type="entry name" value="PRK13981.1"/>
    <property type="match status" value="1"/>
</dbReference>
<accession>A0AAE4Z9L7</accession>
<dbReference type="GO" id="GO:0005524">
    <property type="term" value="F:ATP binding"/>
    <property type="evidence" value="ECO:0007669"/>
    <property type="project" value="UniProtKB-UniRule"/>
</dbReference>
<dbReference type="Gene3D" id="3.40.50.620">
    <property type="entry name" value="HUPs"/>
    <property type="match status" value="1"/>
</dbReference>
<comment type="caution">
    <text evidence="7">Lacks conserved residue(s) required for the propagation of feature annotation.</text>
</comment>
<feature type="domain" description="CN hydrolase" evidence="11">
    <location>
        <begin position="12"/>
        <end position="252"/>
    </location>
</feature>
<dbReference type="Pfam" id="PF02540">
    <property type="entry name" value="NAD_synthase"/>
    <property type="match status" value="1"/>
</dbReference>
<feature type="binding site" evidence="7">
    <location>
        <position position="441"/>
    </location>
    <ligand>
        <name>deamido-NAD(+)</name>
        <dbReference type="ChEBI" id="CHEBI:58437"/>
        <note>ligand shared between two neighboring subunits</note>
    </ligand>
</feature>
<feature type="binding site" evidence="7">
    <location>
        <position position="551"/>
    </location>
    <ligand>
        <name>deamido-NAD(+)</name>
        <dbReference type="ChEBI" id="CHEBI:58437"/>
        <note>ligand shared between two neighboring subunits</note>
    </ligand>
</feature>
<feature type="binding site" evidence="7">
    <location>
        <begin position="329"/>
        <end position="336"/>
    </location>
    <ligand>
        <name>ATP</name>
        <dbReference type="ChEBI" id="CHEBI:30616"/>
    </ligand>
</feature>
<comment type="pathway">
    <text evidence="1 7 8">Cofactor biosynthesis; NAD(+) biosynthesis; NAD(+) from deamido-NAD(+) (L-Gln route): step 1/1.</text>
</comment>
<evidence type="ECO:0000256" key="9">
    <source>
        <dbReference type="PROSITE-ProRule" id="PRU10139"/>
    </source>
</evidence>
<dbReference type="FunFam" id="3.40.50.620:FF:000106">
    <property type="entry name" value="Glutamine-dependent NAD(+) synthetase"/>
    <property type="match status" value="1"/>
</dbReference>
<dbReference type="InterPro" id="IPR036526">
    <property type="entry name" value="C-N_Hydrolase_sf"/>
</dbReference>
<organism evidence="12 13">
    <name type="scientific">Candidatus Kutchimonas denitrificans</name>
    <dbReference type="NCBI Taxonomy" id="3056748"/>
    <lineage>
        <taxon>Bacteria</taxon>
        <taxon>Pseudomonadati</taxon>
        <taxon>Gemmatimonadota</taxon>
        <taxon>Gemmatimonadia</taxon>
        <taxon>Candidatus Palauibacterales</taxon>
        <taxon>Candidatus Palauibacteraceae</taxon>
        <taxon>Candidatus Kutchimonas</taxon>
    </lineage>
</organism>
<feature type="active site" description="For glutaminase activity" evidence="7">
    <location>
        <position position="118"/>
    </location>
</feature>
<dbReference type="GO" id="GO:0000257">
    <property type="term" value="F:nitrilase activity"/>
    <property type="evidence" value="ECO:0007669"/>
    <property type="project" value="UniProtKB-ARBA"/>
</dbReference>
<evidence type="ECO:0000313" key="13">
    <source>
        <dbReference type="Proteomes" id="UP000702544"/>
    </source>
</evidence>
<dbReference type="InterPro" id="IPR014445">
    <property type="entry name" value="Gln-dep_NAD_synthase"/>
</dbReference>
<dbReference type="CDD" id="cd07570">
    <property type="entry name" value="GAT_Gln-NAD-synth"/>
    <property type="match status" value="1"/>
</dbReference>
<dbReference type="SUPFAM" id="SSF52402">
    <property type="entry name" value="Adenine nucleotide alpha hydrolases-like"/>
    <property type="match status" value="1"/>
</dbReference>
<keyword evidence="5 7" id="KW-0067">ATP-binding</keyword>
<dbReference type="Pfam" id="PF00795">
    <property type="entry name" value="CN_hydrolase"/>
    <property type="match status" value="1"/>
</dbReference>
<feature type="binding site" evidence="7">
    <location>
        <position position="124"/>
    </location>
    <ligand>
        <name>L-glutamine</name>
        <dbReference type="ChEBI" id="CHEBI:58359"/>
    </ligand>
</feature>
<feature type="active site" description="Proton acceptor; for glutaminase activity" evidence="7">
    <location>
        <position position="52"/>
    </location>
</feature>
<evidence type="ECO:0000256" key="7">
    <source>
        <dbReference type="HAMAP-Rule" id="MF_02090"/>
    </source>
</evidence>
<evidence type="ECO:0000256" key="6">
    <source>
        <dbReference type="ARBA" id="ARBA00023027"/>
    </source>
</evidence>
<dbReference type="PROSITE" id="PS00920">
    <property type="entry name" value="NITRIL_CHT_1"/>
    <property type="match status" value="1"/>
</dbReference>
<evidence type="ECO:0000256" key="3">
    <source>
        <dbReference type="ARBA" id="ARBA00022598"/>
    </source>
</evidence>
<evidence type="ECO:0000256" key="4">
    <source>
        <dbReference type="ARBA" id="ARBA00022741"/>
    </source>
</evidence>
<reference evidence="12 13" key="1">
    <citation type="submission" date="2020-01" db="EMBL/GenBank/DDBJ databases">
        <title>Genomes assembled from Gulf of Kutch pelagic sediment metagenomes.</title>
        <authorList>
            <person name="Chandrashekar M."/>
            <person name="Mahajan M.S."/>
            <person name="Dave K.J."/>
            <person name="Vatsa P."/>
            <person name="Nathani N.M."/>
        </authorList>
    </citation>
    <scope>NUCLEOTIDE SEQUENCE [LARGE SCALE GENOMIC DNA]</scope>
    <source>
        <strain evidence="12">KS3-K002</strain>
    </source>
</reference>
<dbReference type="InterPro" id="IPR014729">
    <property type="entry name" value="Rossmann-like_a/b/a_fold"/>
</dbReference>
<comment type="similarity">
    <text evidence="2 7 8">In the C-terminal section; belongs to the NAD synthetase family.</text>
</comment>
<feature type="active site" description="Nucleophile; for glutaminase activity" evidence="7">
    <location>
        <position position="154"/>
    </location>
</feature>
<evidence type="ECO:0000259" key="11">
    <source>
        <dbReference type="PROSITE" id="PS50263"/>
    </source>
</evidence>
<feature type="binding site" evidence="7">
    <location>
        <position position="188"/>
    </location>
    <ligand>
        <name>L-glutamine</name>
        <dbReference type="ChEBI" id="CHEBI:58359"/>
    </ligand>
</feature>
<comment type="function">
    <text evidence="7">Catalyzes the ATP-dependent amidation of deamido-NAD to form NAD. Uses L-glutamine as a nitrogen source.</text>
</comment>
<keyword evidence="6 7" id="KW-0520">NAD</keyword>
<feature type="binding site" evidence="7">
    <location>
        <position position="182"/>
    </location>
    <ligand>
        <name>L-glutamine</name>
        <dbReference type="ChEBI" id="CHEBI:58359"/>
    </ligand>
</feature>
<feature type="binding site" evidence="7">
    <location>
        <position position="412"/>
    </location>
    <ligand>
        <name>deamido-NAD(+)</name>
        <dbReference type="ChEBI" id="CHEBI:58437"/>
        <note>ligand shared between two neighboring subunits</note>
    </ligand>
</feature>
<evidence type="ECO:0000313" key="12">
    <source>
        <dbReference type="EMBL" id="NIR76310.1"/>
    </source>
</evidence>
<dbReference type="CDD" id="cd00553">
    <property type="entry name" value="NAD_synthase"/>
    <property type="match status" value="1"/>
</dbReference>
<dbReference type="GO" id="GO:0003952">
    <property type="term" value="F:NAD+ synthase (glutamine-hydrolyzing) activity"/>
    <property type="evidence" value="ECO:0007669"/>
    <property type="project" value="UniProtKB-UniRule"/>
</dbReference>
<evidence type="ECO:0000256" key="1">
    <source>
        <dbReference type="ARBA" id="ARBA00005188"/>
    </source>
</evidence>
<dbReference type="EC" id="6.3.5.1" evidence="7 8"/>
<comment type="caution">
    <text evidence="12">The sequence shown here is derived from an EMBL/GenBank/DDBJ whole genome shotgun (WGS) entry which is preliminary data.</text>
</comment>
<feature type="binding site" evidence="7">
    <location>
        <position position="436"/>
    </location>
    <ligand>
        <name>ATP</name>
        <dbReference type="ChEBI" id="CHEBI:30616"/>
    </ligand>
</feature>
<dbReference type="SUPFAM" id="SSF56317">
    <property type="entry name" value="Carbon-nitrogen hydrolase"/>
    <property type="match status" value="1"/>
</dbReference>
<comment type="similarity">
    <text evidence="10">Belongs to the NAD synthetase family.</text>
</comment>
<dbReference type="GO" id="GO:0009435">
    <property type="term" value="P:NAD+ biosynthetic process"/>
    <property type="evidence" value="ECO:0007669"/>
    <property type="project" value="UniProtKB-UniRule"/>
</dbReference>
<dbReference type="GO" id="GO:0005737">
    <property type="term" value="C:cytoplasm"/>
    <property type="evidence" value="ECO:0007669"/>
    <property type="project" value="InterPro"/>
</dbReference>
<evidence type="ECO:0000256" key="10">
    <source>
        <dbReference type="RuleBase" id="RU003811"/>
    </source>
</evidence>
<dbReference type="InterPro" id="IPR003694">
    <property type="entry name" value="NAD_synthase"/>
</dbReference>
<evidence type="ECO:0000256" key="2">
    <source>
        <dbReference type="ARBA" id="ARBA00007145"/>
    </source>
</evidence>
<proteinExistence type="inferred from homology"/>
<dbReference type="PANTHER" id="PTHR23090">
    <property type="entry name" value="NH 3 /GLUTAMINE-DEPENDENT NAD + SYNTHETASE"/>
    <property type="match status" value="1"/>
</dbReference>
<dbReference type="GO" id="GO:0008795">
    <property type="term" value="F:NAD+ synthase activity"/>
    <property type="evidence" value="ECO:0007669"/>
    <property type="project" value="UniProtKB-UniRule"/>
</dbReference>
<dbReference type="InterPro" id="IPR003010">
    <property type="entry name" value="C-N_Hydrolase"/>
</dbReference>
<dbReference type="EMBL" id="JAACAK010000120">
    <property type="protein sequence ID" value="NIR76310.1"/>
    <property type="molecule type" value="Genomic_DNA"/>
</dbReference>
<keyword evidence="3 7" id="KW-0436">Ligase</keyword>